<feature type="compositionally biased region" description="Basic and acidic residues" evidence="1">
    <location>
        <begin position="1"/>
        <end position="28"/>
    </location>
</feature>
<feature type="region of interest" description="Disordered" evidence="1">
    <location>
        <begin position="1"/>
        <end position="76"/>
    </location>
</feature>
<evidence type="ECO:0000256" key="1">
    <source>
        <dbReference type="SAM" id="MobiDB-lite"/>
    </source>
</evidence>
<accession>A0A5B7JD49</accession>
<keyword evidence="3" id="KW-1185">Reference proteome</keyword>
<reference evidence="2 3" key="1">
    <citation type="submission" date="2019-05" db="EMBL/GenBank/DDBJ databases">
        <title>Another draft genome of Portunus trituberculatus and its Hox gene families provides insights of decapod evolution.</title>
        <authorList>
            <person name="Jeong J.-H."/>
            <person name="Song I."/>
            <person name="Kim S."/>
            <person name="Choi T."/>
            <person name="Kim D."/>
            <person name="Ryu S."/>
            <person name="Kim W."/>
        </authorList>
    </citation>
    <scope>NUCLEOTIDE SEQUENCE [LARGE SCALE GENOMIC DNA]</scope>
    <source>
        <tissue evidence="2">Muscle</tissue>
    </source>
</reference>
<dbReference type="AlphaFoldDB" id="A0A5B7JD49"/>
<feature type="compositionally biased region" description="Basic and acidic residues" evidence="1">
    <location>
        <begin position="38"/>
        <end position="76"/>
    </location>
</feature>
<gene>
    <name evidence="2" type="ORF">E2C01_091110</name>
</gene>
<name>A0A5B7JD49_PORTR</name>
<evidence type="ECO:0000313" key="2">
    <source>
        <dbReference type="EMBL" id="MPC95881.1"/>
    </source>
</evidence>
<comment type="caution">
    <text evidence="2">The sequence shown here is derived from an EMBL/GenBank/DDBJ whole genome shotgun (WGS) entry which is preliminary data.</text>
</comment>
<dbReference type="Proteomes" id="UP000324222">
    <property type="component" value="Unassembled WGS sequence"/>
</dbReference>
<protein>
    <submittedName>
        <fullName evidence="2">Uncharacterized protein</fullName>
    </submittedName>
</protein>
<proteinExistence type="predicted"/>
<organism evidence="2 3">
    <name type="scientific">Portunus trituberculatus</name>
    <name type="common">Swimming crab</name>
    <name type="synonym">Neptunus trituberculatus</name>
    <dbReference type="NCBI Taxonomy" id="210409"/>
    <lineage>
        <taxon>Eukaryota</taxon>
        <taxon>Metazoa</taxon>
        <taxon>Ecdysozoa</taxon>
        <taxon>Arthropoda</taxon>
        <taxon>Crustacea</taxon>
        <taxon>Multicrustacea</taxon>
        <taxon>Malacostraca</taxon>
        <taxon>Eumalacostraca</taxon>
        <taxon>Eucarida</taxon>
        <taxon>Decapoda</taxon>
        <taxon>Pleocyemata</taxon>
        <taxon>Brachyura</taxon>
        <taxon>Eubrachyura</taxon>
        <taxon>Portunoidea</taxon>
        <taxon>Portunidae</taxon>
        <taxon>Portuninae</taxon>
        <taxon>Portunus</taxon>
    </lineage>
</organism>
<dbReference type="EMBL" id="VSRR010103842">
    <property type="protein sequence ID" value="MPC95881.1"/>
    <property type="molecule type" value="Genomic_DNA"/>
</dbReference>
<sequence>MVKKFCSDRRGSVAGRQEEARGGKREGEGSWVRRATRRAREENKERERARERRGGQEGEGKEGRHGKDGNKPSRNS</sequence>
<evidence type="ECO:0000313" key="3">
    <source>
        <dbReference type="Proteomes" id="UP000324222"/>
    </source>
</evidence>